<dbReference type="PROSITE" id="PS51061">
    <property type="entry name" value="R3H"/>
    <property type="match status" value="1"/>
</dbReference>
<dbReference type="InterPro" id="IPR038008">
    <property type="entry name" value="Jag_KH"/>
</dbReference>
<keyword evidence="5" id="KW-0961">Cell wall biogenesis/degradation</keyword>
<evidence type="ECO:0000313" key="8">
    <source>
        <dbReference type="EMBL" id="MPM62568.1"/>
    </source>
</evidence>
<name>A0A645BBX8_9ZZZZ</name>
<dbReference type="InterPro" id="IPR001374">
    <property type="entry name" value="R3H_dom"/>
</dbReference>
<dbReference type="InterPro" id="IPR038247">
    <property type="entry name" value="Jag_N_dom_sf"/>
</dbReference>
<dbReference type="GO" id="GO:0071555">
    <property type="term" value="P:cell wall organization"/>
    <property type="evidence" value="ECO:0007669"/>
    <property type="project" value="UniProtKB-KW"/>
</dbReference>
<dbReference type="Pfam" id="PF14804">
    <property type="entry name" value="Jag_N"/>
    <property type="match status" value="1"/>
</dbReference>
<dbReference type="GO" id="GO:0003723">
    <property type="term" value="F:RNA binding"/>
    <property type="evidence" value="ECO:0007669"/>
    <property type="project" value="UniProtKB-KW"/>
</dbReference>
<dbReference type="SUPFAM" id="SSF82708">
    <property type="entry name" value="R3H domain"/>
    <property type="match status" value="1"/>
</dbReference>
<gene>
    <name evidence="8" type="ORF">SDC9_109443</name>
</gene>
<dbReference type="SMART" id="SM01245">
    <property type="entry name" value="Jag_N"/>
    <property type="match status" value="1"/>
</dbReference>
<dbReference type="HAMAP" id="MF_00867">
    <property type="entry name" value="KhpB"/>
    <property type="match status" value="1"/>
</dbReference>
<evidence type="ECO:0000256" key="6">
    <source>
        <dbReference type="SAM" id="MobiDB-lite"/>
    </source>
</evidence>
<dbReference type="Gene3D" id="3.30.30.80">
    <property type="entry name" value="probable RNA-binding protein from clostridium symbiosum atcc 14940"/>
    <property type="match status" value="1"/>
</dbReference>
<evidence type="ECO:0000256" key="3">
    <source>
        <dbReference type="ARBA" id="ARBA00022960"/>
    </source>
</evidence>
<feature type="domain" description="R3H" evidence="7">
    <location>
        <begin position="157"/>
        <end position="223"/>
    </location>
</feature>
<dbReference type="PANTHER" id="PTHR35800">
    <property type="entry name" value="PROTEIN JAG"/>
    <property type="match status" value="1"/>
</dbReference>
<proteinExistence type="inferred from homology"/>
<dbReference type="InterPro" id="IPR015946">
    <property type="entry name" value="KH_dom-like_a/b"/>
</dbReference>
<evidence type="ECO:0000256" key="1">
    <source>
        <dbReference type="ARBA" id="ARBA00022490"/>
    </source>
</evidence>
<dbReference type="CDD" id="cd02644">
    <property type="entry name" value="R3H_jag"/>
    <property type="match status" value="1"/>
</dbReference>
<dbReference type="InterPro" id="IPR036867">
    <property type="entry name" value="R3H_dom_sf"/>
</dbReference>
<dbReference type="Pfam" id="PF01424">
    <property type="entry name" value="R3H"/>
    <property type="match status" value="1"/>
</dbReference>
<dbReference type="PANTHER" id="PTHR35800:SF1">
    <property type="entry name" value="RNA-BINDING PROTEIN KHPB"/>
    <property type="match status" value="1"/>
</dbReference>
<keyword evidence="4" id="KW-0143">Chaperone</keyword>
<organism evidence="8">
    <name type="scientific">bioreactor metagenome</name>
    <dbReference type="NCBI Taxonomy" id="1076179"/>
    <lineage>
        <taxon>unclassified sequences</taxon>
        <taxon>metagenomes</taxon>
        <taxon>ecological metagenomes</taxon>
    </lineage>
</organism>
<keyword evidence="2" id="KW-0694">RNA-binding</keyword>
<keyword evidence="3" id="KW-0133">Cell shape</keyword>
<protein>
    <recommendedName>
        <fullName evidence="7">R3H domain-containing protein</fullName>
    </recommendedName>
</protein>
<dbReference type="NCBIfam" id="NF041568">
    <property type="entry name" value="Jag_EloR"/>
    <property type="match status" value="1"/>
</dbReference>
<evidence type="ECO:0000259" key="7">
    <source>
        <dbReference type="PROSITE" id="PS51061"/>
    </source>
</evidence>
<dbReference type="EMBL" id="VSSQ01018935">
    <property type="protein sequence ID" value="MPM62568.1"/>
    <property type="molecule type" value="Genomic_DNA"/>
</dbReference>
<keyword evidence="1" id="KW-0963">Cytoplasm</keyword>
<evidence type="ECO:0000256" key="2">
    <source>
        <dbReference type="ARBA" id="ARBA00022884"/>
    </source>
</evidence>
<dbReference type="Gene3D" id="3.30.300.20">
    <property type="match status" value="1"/>
</dbReference>
<dbReference type="InterPro" id="IPR034079">
    <property type="entry name" value="R3H_KhpB"/>
</dbReference>
<dbReference type="CDD" id="cd02414">
    <property type="entry name" value="KH-II_Jag"/>
    <property type="match status" value="1"/>
</dbReference>
<dbReference type="InterPro" id="IPR039247">
    <property type="entry name" value="KhpB"/>
</dbReference>
<dbReference type="Pfam" id="PF13083">
    <property type="entry name" value="KH_KhpA-B"/>
    <property type="match status" value="1"/>
</dbReference>
<dbReference type="GO" id="GO:0008360">
    <property type="term" value="P:regulation of cell shape"/>
    <property type="evidence" value="ECO:0007669"/>
    <property type="project" value="UniProtKB-KW"/>
</dbReference>
<evidence type="ECO:0000256" key="5">
    <source>
        <dbReference type="ARBA" id="ARBA00023316"/>
    </source>
</evidence>
<dbReference type="Gene3D" id="3.30.1370.50">
    <property type="entry name" value="R3H-like domain"/>
    <property type="match status" value="1"/>
</dbReference>
<dbReference type="InterPro" id="IPR032782">
    <property type="entry name" value="KhpB_N"/>
</dbReference>
<sequence>MIREIIATGRTVDAAIDAGCEQLGLPRDEIDFEIIEMPHKGFLGLSQTPAKVRVFKEEPDAEVPETSEKVPDLGGKIQVAQQYVLDIVKAMGLDQVTVSATQEENNVTLKINGDVSGVAIGRRGETLDALQYLTGLAANRVEGDYLRVIIDSGNYRERRRNTLEQLAKKLAAAVIKTGRNTTLEPMNPYERRIIHATISEIEGVTSASVGEEPNRCVIISSTNPRPQPSGDRYDNRSRNKPNRSGSRPSGGHRDGNFRGNSGNNHGVNRDNRDSRDGNRNRGPRREKPAPYKESSKREVAPAEAVNQPLYGKIDL</sequence>
<reference evidence="8" key="1">
    <citation type="submission" date="2019-08" db="EMBL/GenBank/DDBJ databases">
        <authorList>
            <person name="Kucharzyk K."/>
            <person name="Murdoch R.W."/>
            <person name="Higgins S."/>
            <person name="Loffler F."/>
        </authorList>
    </citation>
    <scope>NUCLEOTIDE SEQUENCE</scope>
</reference>
<feature type="compositionally biased region" description="Basic and acidic residues" evidence="6">
    <location>
        <begin position="267"/>
        <end position="300"/>
    </location>
</feature>
<accession>A0A645BBX8</accession>
<comment type="caution">
    <text evidence="8">The sequence shown here is derived from an EMBL/GenBank/DDBJ whole genome shotgun (WGS) entry which is preliminary data.</text>
</comment>
<feature type="region of interest" description="Disordered" evidence="6">
    <location>
        <begin position="218"/>
        <end position="315"/>
    </location>
</feature>
<evidence type="ECO:0000256" key="4">
    <source>
        <dbReference type="ARBA" id="ARBA00023186"/>
    </source>
</evidence>
<dbReference type="SMART" id="SM00393">
    <property type="entry name" value="R3H"/>
    <property type="match status" value="1"/>
</dbReference>
<dbReference type="AlphaFoldDB" id="A0A645BBX8"/>